<proteinExistence type="predicted"/>
<evidence type="ECO:0000313" key="1">
    <source>
        <dbReference type="EMBL" id="MBE1581101.1"/>
    </source>
</evidence>
<protein>
    <submittedName>
        <fullName evidence="1">Uncharacterized protein</fullName>
    </submittedName>
</protein>
<evidence type="ECO:0000313" key="2">
    <source>
        <dbReference type="Proteomes" id="UP000656548"/>
    </source>
</evidence>
<gene>
    <name evidence="1" type="ORF">H4W30_008182</name>
</gene>
<accession>A0ABR9LK99</accession>
<comment type="caution">
    <text evidence="1">The sequence shown here is derived from an EMBL/GenBank/DDBJ whole genome shotgun (WGS) entry which is preliminary data.</text>
</comment>
<dbReference type="RefSeq" id="WP_225950807.1">
    <property type="nucleotide sequence ID" value="NZ_JADBEJ010000008.1"/>
</dbReference>
<organism evidence="1 2">
    <name type="scientific">Amycolatopsis roodepoortensis</name>
    <dbReference type="NCBI Taxonomy" id="700274"/>
    <lineage>
        <taxon>Bacteria</taxon>
        <taxon>Bacillati</taxon>
        <taxon>Actinomycetota</taxon>
        <taxon>Actinomycetes</taxon>
        <taxon>Pseudonocardiales</taxon>
        <taxon>Pseudonocardiaceae</taxon>
        <taxon>Amycolatopsis</taxon>
    </lineage>
</organism>
<name>A0ABR9LK99_9PSEU</name>
<sequence>MAEDREVSGDFRARLLRAVATELTIFEIRPLLAAEIERGVLREKLYQELLDTILLLRAQGREAEEDRVADVADLMSDWVPPEYRL</sequence>
<dbReference type="EMBL" id="JADBEJ010000008">
    <property type="protein sequence ID" value="MBE1581101.1"/>
    <property type="molecule type" value="Genomic_DNA"/>
</dbReference>
<reference evidence="1 2" key="1">
    <citation type="submission" date="2020-10" db="EMBL/GenBank/DDBJ databases">
        <title>Sequencing the genomes of 1000 actinobacteria strains.</title>
        <authorList>
            <person name="Klenk H.-P."/>
        </authorList>
    </citation>
    <scope>NUCLEOTIDE SEQUENCE [LARGE SCALE GENOMIC DNA]</scope>
    <source>
        <strain evidence="1 2">DSM 46661</strain>
    </source>
</reference>
<keyword evidence="2" id="KW-1185">Reference proteome</keyword>
<dbReference type="Proteomes" id="UP000656548">
    <property type="component" value="Unassembled WGS sequence"/>
</dbReference>